<dbReference type="EMBL" id="QGNW01002315">
    <property type="protein sequence ID" value="RVW21085.1"/>
    <property type="molecule type" value="Genomic_DNA"/>
</dbReference>
<dbReference type="Gene3D" id="3.60.10.10">
    <property type="entry name" value="Endonuclease/exonuclease/phosphatase"/>
    <property type="match status" value="1"/>
</dbReference>
<name>A0A438CCV9_VITVI</name>
<protein>
    <recommendedName>
        <fullName evidence="3">Endonuclease/exonuclease/phosphatase domain-containing protein</fullName>
    </recommendedName>
</protein>
<gene>
    <name evidence="1" type="ORF">CK203_106164</name>
</gene>
<dbReference type="PANTHER" id="PTHR33710:SF71">
    <property type="entry name" value="ENDONUCLEASE_EXONUCLEASE_PHOSPHATASE DOMAIN-CONTAINING PROTEIN"/>
    <property type="match status" value="1"/>
</dbReference>
<evidence type="ECO:0000313" key="2">
    <source>
        <dbReference type="Proteomes" id="UP000288805"/>
    </source>
</evidence>
<organism evidence="1 2">
    <name type="scientific">Vitis vinifera</name>
    <name type="common">Grape</name>
    <dbReference type="NCBI Taxonomy" id="29760"/>
    <lineage>
        <taxon>Eukaryota</taxon>
        <taxon>Viridiplantae</taxon>
        <taxon>Streptophyta</taxon>
        <taxon>Embryophyta</taxon>
        <taxon>Tracheophyta</taxon>
        <taxon>Spermatophyta</taxon>
        <taxon>Magnoliopsida</taxon>
        <taxon>eudicotyledons</taxon>
        <taxon>Gunneridae</taxon>
        <taxon>Pentapetalae</taxon>
        <taxon>rosids</taxon>
        <taxon>Vitales</taxon>
        <taxon>Vitaceae</taxon>
        <taxon>Viteae</taxon>
        <taxon>Vitis</taxon>
    </lineage>
</organism>
<reference evidence="1 2" key="1">
    <citation type="journal article" date="2018" name="PLoS Genet.">
        <title>Population sequencing reveals clonal diversity and ancestral inbreeding in the grapevine cultivar Chardonnay.</title>
        <authorList>
            <person name="Roach M.J."/>
            <person name="Johnson D.L."/>
            <person name="Bohlmann J."/>
            <person name="van Vuuren H.J."/>
            <person name="Jones S.J."/>
            <person name="Pretorius I.S."/>
            <person name="Schmidt S.A."/>
            <person name="Borneman A.R."/>
        </authorList>
    </citation>
    <scope>NUCLEOTIDE SEQUENCE [LARGE SCALE GENOMIC DNA]</scope>
    <source>
        <strain evidence="2">cv. Chardonnay</strain>
        <tissue evidence="1">Leaf</tissue>
    </source>
</reference>
<dbReference type="AlphaFoldDB" id="A0A438CCV9"/>
<dbReference type="Proteomes" id="UP000288805">
    <property type="component" value="Unassembled WGS sequence"/>
</dbReference>
<dbReference type="InterPro" id="IPR036691">
    <property type="entry name" value="Endo/exonu/phosph_ase_sf"/>
</dbReference>
<accession>A0A438CCV9</accession>
<evidence type="ECO:0008006" key="3">
    <source>
        <dbReference type="Google" id="ProtNLM"/>
    </source>
</evidence>
<evidence type="ECO:0000313" key="1">
    <source>
        <dbReference type="EMBL" id="RVW21085.1"/>
    </source>
</evidence>
<dbReference type="PANTHER" id="PTHR33710">
    <property type="entry name" value="BNAC02G09200D PROTEIN"/>
    <property type="match status" value="1"/>
</dbReference>
<dbReference type="SUPFAM" id="SSF56219">
    <property type="entry name" value="DNase I-like"/>
    <property type="match status" value="1"/>
</dbReference>
<comment type="caution">
    <text evidence="1">The sequence shown here is derived from an EMBL/GenBank/DDBJ whole genome shotgun (WGS) entry which is preliminary data.</text>
</comment>
<proteinExistence type="predicted"/>
<sequence>MLCSLVRSLGVGRFLEWGALDSRGVYGPVVGRFREDFREELGTIRGLWQDPWCIGGDFNVIRFMGERNIISRLSSAMRRFSEIMEDLELRDLPLQGGSFMWRGGLNNQVQSRLDRFIVSKDWECYFNGAVQSLLPRLVSDHCPILLDCGGAKKGPSPFRFENMWLKEEDFKDLLRSWWMGFQSRGTFSFTLSQKLKALKASLKIWNREVFGNVTVRKDSALKEMMFWDSIEMDRVLSAEEQNLRKQALEEYKKLVIMEETSWRQKSRELWLREGDRNTGFFHKMANAHKRVNSLVKIKINGSWVTEERDIKDGLVQAFHSLLSKTDEWRLKCNGLQVEVLEREAAAMLEAFFSEEEVFGALSDLNGDKALGSDGFTMTFWQFN</sequence>